<feature type="non-terminal residue" evidence="9">
    <location>
        <position position="1"/>
    </location>
</feature>
<accession>A0A9K3CPQ9</accession>
<evidence type="ECO:0000256" key="2">
    <source>
        <dbReference type="ARBA" id="ARBA00012418"/>
    </source>
</evidence>
<reference evidence="9 10" key="1">
    <citation type="journal article" date="2018" name="PLoS ONE">
        <title>The draft genome of Kipferlia bialata reveals reductive genome evolution in fornicate parasites.</title>
        <authorList>
            <person name="Tanifuji G."/>
            <person name="Takabayashi S."/>
            <person name="Kume K."/>
            <person name="Takagi M."/>
            <person name="Nakayama T."/>
            <person name="Kamikawa R."/>
            <person name="Inagaki Y."/>
            <person name="Hashimoto T."/>
        </authorList>
    </citation>
    <scope>NUCLEOTIDE SEQUENCE [LARGE SCALE GENOMIC DNA]</scope>
    <source>
        <strain evidence="9">NY0173</strain>
    </source>
</reference>
<protein>
    <recommendedName>
        <fullName evidence="2">DNA-directed RNA polymerase</fullName>
        <ecNumber evidence="2">2.7.7.6</ecNumber>
    </recommendedName>
</protein>
<evidence type="ECO:0000256" key="4">
    <source>
        <dbReference type="ARBA" id="ARBA00022679"/>
    </source>
</evidence>
<dbReference type="PANTHER" id="PTHR19376:SF11">
    <property type="entry name" value="DNA-DIRECTED RNA POLYMERASE I SUBUNIT RPA1"/>
    <property type="match status" value="1"/>
</dbReference>
<evidence type="ECO:0000256" key="7">
    <source>
        <dbReference type="SAM" id="MobiDB-lite"/>
    </source>
</evidence>
<dbReference type="GO" id="GO:0006351">
    <property type="term" value="P:DNA-templated transcription"/>
    <property type="evidence" value="ECO:0007669"/>
    <property type="project" value="InterPro"/>
</dbReference>
<keyword evidence="3" id="KW-0240">DNA-directed RNA polymerase</keyword>
<evidence type="ECO:0000256" key="6">
    <source>
        <dbReference type="ARBA" id="ARBA00023163"/>
    </source>
</evidence>
<name>A0A9K3CPQ9_9EUKA</name>
<keyword evidence="6" id="KW-0804">Transcription</keyword>
<dbReference type="InterPro" id="IPR045867">
    <property type="entry name" value="DNA-dir_RpoC_beta_prime"/>
</dbReference>
<keyword evidence="10" id="KW-1185">Reference proteome</keyword>
<dbReference type="GO" id="GO:0003677">
    <property type="term" value="F:DNA binding"/>
    <property type="evidence" value="ECO:0007669"/>
    <property type="project" value="InterPro"/>
</dbReference>
<dbReference type="InterPro" id="IPR047107">
    <property type="entry name" value="DNA-dir_RNA_pol1_lsu_C"/>
</dbReference>
<proteinExistence type="inferred from homology"/>
<dbReference type="Gene3D" id="6.10.250.2940">
    <property type="match status" value="1"/>
</dbReference>
<evidence type="ECO:0000313" key="10">
    <source>
        <dbReference type="Proteomes" id="UP000265618"/>
    </source>
</evidence>
<dbReference type="SUPFAM" id="SSF64484">
    <property type="entry name" value="beta and beta-prime subunits of DNA dependent RNA-polymerase"/>
    <property type="match status" value="1"/>
</dbReference>
<dbReference type="PANTHER" id="PTHR19376">
    <property type="entry name" value="DNA-DIRECTED RNA POLYMERASE"/>
    <property type="match status" value="1"/>
</dbReference>
<dbReference type="EMBL" id="BDIP01000136">
    <property type="protein sequence ID" value="GIQ80271.1"/>
    <property type="molecule type" value="Genomic_DNA"/>
</dbReference>
<feature type="compositionally biased region" description="Acidic residues" evidence="7">
    <location>
        <begin position="367"/>
        <end position="381"/>
    </location>
</feature>
<keyword evidence="4" id="KW-0808">Transferase</keyword>
<comment type="caution">
    <text evidence="9">The sequence shown here is derived from an EMBL/GenBank/DDBJ whole genome shotgun (WGS) entry which is preliminary data.</text>
</comment>
<dbReference type="Proteomes" id="UP000265618">
    <property type="component" value="Unassembled WGS sequence"/>
</dbReference>
<organism evidence="9 10">
    <name type="scientific">Kipferlia bialata</name>
    <dbReference type="NCBI Taxonomy" id="797122"/>
    <lineage>
        <taxon>Eukaryota</taxon>
        <taxon>Metamonada</taxon>
        <taxon>Carpediemonas-like organisms</taxon>
        <taxon>Kipferlia</taxon>
    </lineage>
</organism>
<dbReference type="AlphaFoldDB" id="A0A9K3CPQ9"/>
<dbReference type="GO" id="GO:0003899">
    <property type="term" value="F:DNA-directed RNA polymerase activity"/>
    <property type="evidence" value="ECO:0007669"/>
    <property type="project" value="UniProtKB-EC"/>
</dbReference>
<dbReference type="GO" id="GO:0005736">
    <property type="term" value="C:RNA polymerase I complex"/>
    <property type="evidence" value="ECO:0007669"/>
    <property type="project" value="TreeGrafter"/>
</dbReference>
<evidence type="ECO:0000256" key="5">
    <source>
        <dbReference type="ARBA" id="ARBA00022695"/>
    </source>
</evidence>
<dbReference type="OrthoDB" id="270392at2759"/>
<evidence type="ECO:0000313" key="9">
    <source>
        <dbReference type="EMBL" id="GIQ80271.1"/>
    </source>
</evidence>
<feature type="region of interest" description="Disordered" evidence="7">
    <location>
        <begin position="342"/>
        <end position="383"/>
    </location>
</feature>
<comment type="similarity">
    <text evidence="1">Belongs to the RNA polymerase beta' chain family.</text>
</comment>
<dbReference type="Gene3D" id="3.30.70.2850">
    <property type="match status" value="1"/>
</dbReference>
<dbReference type="Pfam" id="PF04998">
    <property type="entry name" value="RNA_pol_Rpb1_5"/>
    <property type="match status" value="1"/>
</dbReference>
<evidence type="ECO:0000259" key="8">
    <source>
        <dbReference type="Pfam" id="PF04998"/>
    </source>
</evidence>
<dbReference type="EC" id="2.7.7.6" evidence="2"/>
<feature type="compositionally biased region" description="Acidic residues" evidence="7">
    <location>
        <begin position="343"/>
        <end position="356"/>
    </location>
</feature>
<sequence>REGLIDTAVKTATSGYFQRCVTKGIESAVVAYDGSVRNDDGSILQFLYGGDGLDVSKTSLLHDMRFAAENYQGLIARHMPPAHQIGLLNGKLSKDTTLPPQYTNSPYTCMGAVSEAYTAKVTEFMSKASIKKDADTGIIAKKGQEHKFGRPTLSKNEFKALANLRYMRALVEPGESVGVVAAQGIGEPSTQMTLNTFHLAGHGAANVTLGIPRLREIVMTATRAPKSPLMTLYPPVGCKNPIQVLTKLGAALRRVPLASLVSRIGIEENVVMAGRQYKIRLTIPGFVDKLRDFGCTVDQVRKCVLGAFCVKLDQIISRSLHKARSSALDGAITAGVQMPDVSAEAEADSGDEEPVTEETPAKKAAVEDDEEAEEEEDEEEETGFKAEALELNAEDIIHQWCSHLSQDLKIQLARVQKHTFVSSISFSMAENGVDAIASVSAILGLNDKVLMAANAEAAARHVLVKEVPGISACYMMERPGEEACMQTSGCNLAAVFSLPGDLLDHNRIQTNHVAEVLRVFGAEAAFQAIVNEVSGVFGVYGIDVNERHLSLIADTMTHNGAYQGMSRLSMPTATLSPLLRASFETSTKFLFNAALFGEVDSMTSPAASIAFGALAKHGTGKFDLLQKLG</sequence>
<dbReference type="CDD" id="cd02735">
    <property type="entry name" value="RNAP_I_Rpa1_C"/>
    <property type="match status" value="1"/>
</dbReference>
<keyword evidence="5" id="KW-0548">Nucleotidyltransferase</keyword>
<evidence type="ECO:0000256" key="1">
    <source>
        <dbReference type="ARBA" id="ARBA00006460"/>
    </source>
</evidence>
<dbReference type="Gene3D" id="1.10.150.390">
    <property type="match status" value="1"/>
</dbReference>
<evidence type="ECO:0000256" key="3">
    <source>
        <dbReference type="ARBA" id="ARBA00022478"/>
    </source>
</evidence>
<gene>
    <name evidence="9" type="ORF">KIPB_001044</name>
</gene>
<dbReference type="InterPro" id="IPR007081">
    <property type="entry name" value="RNA_pol_Rpb1_5"/>
</dbReference>
<dbReference type="Gene3D" id="1.10.357.120">
    <property type="match status" value="1"/>
</dbReference>
<feature type="domain" description="RNA polymerase Rpb1" evidence="8">
    <location>
        <begin position="1"/>
        <end position="571"/>
    </location>
</feature>